<dbReference type="EMBL" id="VTTN01000002">
    <property type="protein sequence ID" value="KAA0597216.1"/>
    <property type="molecule type" value="Genomic_DNA"/>
</dbReference>
<reference evidence="2 3" key="1">
    <citation type="submission" date="2019-08" db="EMBL/GenBank/DDBJ databases">
        <authorList>
            <person name="Grouzdev D."/>
            <person name="Tikhonova E."/>
            <person name="Kravchenko I."/>
        </authorList>
    </citation>
    <scope>NUCLEOTIDE SEQUENCE [LARGE SCALE GENOMIC DNA]</scope>
    <source>
        <strain evidence="2 3">59b</strain>
    </source>
</reference>
<dbReference type="AlphaFoldDB" id="A0A5A9GSA3"/>
<comment type="caution">
    <text evidence="2">The sequence shown here is derived from an EMBL/GenBank/DDBJ whole genome shotgun (WGS) entry which is preliminary data.</text>
</comment>
<feature type="region of interest" description="Disordered" evidence="1">
    <location>
        <begin position="53"/>
        <end position="74"/>
    </location>
</feature>
<dbReference type="RefSeq" id="WP_149230744.1">
    <property type="nucleotide sequence ID" value="NZ_JALJXJ010000001.1"/>
</dbReference>
<proteinExistence type="predicted"/>
<feature type="compositionally biased region" description="Basic and acidic residues" evidence="1">
    <location>
        <begin position="65"/>
        <end position="74"/>
    </location>
</feature>
<name>A0A5A9GSA3_AZOLI</name>
<protein>
    <submittedName>
        <fullName evidence="2">Uncharacterized protein</fullName>
    </submittedName>
</protein>
<keyword evidence="3" id="KW-1185">Reference proteome</keyword>
<gene>
    <name evidence="2" type="ORF">FZ942_08990</name>
</gene>
<sequence length="74" mass="7849">METTMNDTPHQYLDAAISAASRLVLYGGLERPAMDAACDAYLALHRVRDALAGACPTDPTNRDGGASDRREGAL</sequence>
<organism evidence="2 3">
    <name type="scientific">Azospirillum lipoferum</name>
    <dbReference type="NCBI Taxonomy" id="193"/>
    <lineage>
        <taxon>Bacteria</taxon>
        <taxon>Pseudomonadati</taxon>
        <taxon>Pseudomonadota</taxon>
        <taxon>Alphaproteobacteria</taxon>
        <taxon>Rhodospirillales</taxon>
        <taxon>Azospirillaceae</taxon>
        <taxon>Azospirillum</taxon>
    </lineage>
</organism>
<evidence type="ECO:0000313" key="3">
    <source>
        <dbReference type="Proteomes" id="UP000324927"/>
    </source>
</evidence>
<evidence type="ECO:0000313" key="2">
    <source>
        <dbReference type="EMBL" id="KAA0597216.1"/>
    </source>
</evidence>
<evidence type="ECO:0000256" key="1">
    <source>
        <dbReference type="SAM" id="MobiDB-lite"/>
    </source>
</evidence>
<dbReference type="Proteomes" id="UP000324927">
    <property type="component" value="Unassembled WGS sequence"/>
</dbReference>
<accession>A0A5A9GSA3</accession>